<dbReference type="InterPro" id="IPR011009">
    <property type="entry name" value="Kinase-like_dom_sf"/>
</dbReference>
<keyword evidence="3" id="KW-1185">Reference proteome</keyword>
<keyword evidence="2" id="KW-0808">Transferase</keyword>
<dbReference type="SUPFAM" id="SSF56112">
    <property type="entry name" value="Protein kinase-like (PK-like)"/>
    <property type="match status" value="1"/>
</dbReference>
<gene>
    <name evidence="2" type="ORF">BFC17_12775</name>
</gene>
<evidence type="ECO:0000313" key="3">
    <source>
        <dbReference type="Proteomes" id="UP000176037"/>
    </source>
</evidence>
<dbReference type="STRING" id="1856405.BFC17_12775"/>
<reference evidence="2 3" key="1">
    <citation type="submission" date="2016-09" db="EMBL/GenBank/DDBJ databases">
        <title>Alteromonas lipolytica, a new species isolated from sea water.</title>
        <authorList>
            <person name="Wu Y.-H."/>
            <person name="Cheng H."/>
            <person name="Xu X.-W."/>
        </authorList>
    </citation>
    <scope>NUCLEOTIDE SEQUENCE [LARGE SCALE GENOMIC DNA]</scope>
    <source>
        <strain evidence="2 3">JW12</strain>
    </source>
</reference>
<dbReference type="Proteomes" id="UP000176037">
    <property type="component" value="Unassembled WGS sequence"/>
</dbReference>
<name>A0A1E8FI58_9ALTE</name>
<dbReference type="EMBL" id="MJIC01000009">
    <property type="protein sequence ID" value="OFI35622.1"/>
    <property type="molecule type" value="Genomic_DNA"/>
</dbReference>
<dbReference type="Gene3D" id="3.90.1200.10">
    <property type="match status" value="1"/>
</dbReference>
<evidence type="ECO:0000259" key="1">
    <source>
        <dbReference type="Pfam" id="PF01636"/>
    </source>
</evidence>
<dbReference type="Pfam" id="PF01636">
    <property type="entry name" value="APH"/>
    <property type="match status" value="1"/>
</dbReference>
<evidence type="ECO:0000313" key="2">
    <source>
        <dbReference type="EMBL" id="OFI35622.1"/>
    </source>
</evidence>
<dbReference type="AlphaFoldDB" id="A0A1E8FI58"/>
<dbReference type="InterPro" id="IPR002575">
    <property type="entry name" value="Aminoglycoside_PTrfase"/>
</dbReference>
<dbReference type="InterPro" id="IPR052898">
    <property type="entry name" value="ACAD10-like"/>
</dbReference>
<dbReference type="GO" id="GO:0016740">
    <property type="term" value="F:transferase activity"/>
    <property type="evidence" value="ECO:0007669"/>
    <property type="project" value="UniProtKB-KW"/>
</dbReference>
<dbReference type="PANTHER" id="PTHR47829:SF3">
    <property type="entry name" value="AMINOGLYCOSIDE PHOSPHOTRANSFERASE DOMAIN-CONTAINING PROTEIN"/>
    <property type="match status" value="1"/>
</dbReference>
<feature type="domain" description="Aminoglycoside phosphotransferase" evidence="1">
    <location>
        <begin position="32"/>
        <end position="245"/>
    </location>
</feature>
<protein>
    <submittedName>
        <fullName evidence="2">Aminoglycoside phosphotransferase</fullName>
    </submittedName>
</protein>
<comment type="caution">
    <text evidence="2">The sequence shown here is derived from an EMBL/GenBank/DDBJ whole genome shotgun (WGS) entry which is preliminary data.</text>
</comment>
<dbReference type="CDD" id="cd05154">
    <property type="entry name" value="ACAD10_11_N-like"/>
    <property type="match status" value="1"/>
</dbReference>
<sequence length="342" mass="38126">MSTATPVTLDTEVLSAYLEQHVEGFRGPINAEKFPGGQSNPTFLIEAASGKYVLRRKPPGELLKSAHAVDREYRVLSALADTPVPVAKVYHLCEDTEVIGSMFYLMEYIDGRVFFNPALPEVSKEERSQMYAEMSRVLAELHKVDVDAVGLSDYGRPGNYYERQISRWTTQYRATETETIPEMDTLIDWLAANTVADDGQVCLAHGDFRLDNMMFAQDKPEVLALVDWELSTLGHPYADLAYQCMQLHLSNDGGVLPGLDGLDREALGIPTEEEYVAMYCKHMGIDKIENWNFYLVFGFFRFAAILQGVKKRALDGNASNAAQGLQLGELVKPLAEKAVALI</sequence>
<accession>A0A1E8FI58</accession>
<proteinExistence type="predicted"/>
<dbReference type="OrthoDB" id="3806873at2"/>
<dbReference type="Gene3D" id="3.30.200.20">
    <property type="entry name" value="Phosphorylase Kinase, domain 1"/>
    <property type="match status" value="1"/>
</dbReference>
<dbReference type="PANTHER" id="PTHR47829">
    <property type="entry name" value="HYDROLASE, PUTATIVE (AFU_ORTHOLOGUE AFUA_1G12880)-RELATED"/>
    <property type="match status" value="1"/>
</dbReference>
<organism evidence="2 3">
    <name type="scientific">Alteromonas lipolytica</name>
    <dbReference type="NCBI Taxonomy" id="1856405"/>
    <lineage>
        <taxon>Bacteria</taxon>
        <taxon>Pseudomonadati</taxon>
        <taxon>Pseudomonadota</taxon>
        <taxon>Gammaproteobacteria</taxon>
        <taxon>Alteromonadales</taxon>
        <taxon>Alteromonadaceae</taxon>
        <taxon>Alteromonas/Salinimonas group</taxon>
        <taxon>Alteromonas</taxon>
    </lineage>
</organism>
<dbReference type="RefSeq" id="WP_070175366.1">
    <property type="nucleotide sequence ID" value="NZ_BMJR01000006.1"/>
</dbReference>
<dbReference type="InterPro" id="IPR041726">
    <property type="entry name" value="ACAD10_11_N"/>
</dbReference>